<sequence>MTAHKDAKKKGSEISKSTKHFPKVEYTLEMQPPLIHLNDPTEFILHIIGSHGTLFERVKFTDHVAESQSSVAQIEQINVGNIQYLKIIPNVENILSRYNMEKLIVTRTLEGREIYNLLKKPQFSSLIPPKLKNYSVKDRSLLSHNDSNGSENKESLNLSLPLADKYVFGVLAHENLEPPISYHLEFSNVAVDSINT</sequence>
<dbReference type="Proteomes" id="UP000050795">
    <property type="component" value="Unassembled WGS sequence"/>
</dbReference>
<keyword evidence="1" id="KW-1185">Reference proteome</keyword>
<reference evidence="2" key="2">
    <citation type="submission" date="2023-11" db="UniProtKB">
        <authorList>
            <consortium name="WormBaseParasite"/>
        </authorList>
    </citation>
    <scope>IDENTIFICATION</scope>
</reference>
<dbReference type="WBParaSite" id="TREG1_8280.3">
    <property type="protein sequence ID" value="TREG1_8280.3"/>
    <property type="gene ID" value="TREG1_8280"/>
</dbReference>
<protein>
    <submittedName>
        <fullName evidence="2">Uncharacterized protein</fullName>
    </submittedName>
</protein>
<organism evidence="1 2">
    <name type="scientific">Trichobilharzia regenti</name>
    <name type="common">Nasal bird schistosome</name>
    <dbReference type="NCBI Taxonomy" id="157069"/>
    <lineage>
        <taxon>Eukaryota</taxon>
        <taxon>Metazoa</taxon>
        <taxon>Spiralia</taxon>
        <taxon>Lophotrochozoa</taxon>
        <taxon>Platyhelminthes</taxon>
        <taxon>Trematoda</taxon>
        <taxon>Digenea</taxon>
        <taxon>Strigeidida</taxon>
        <taxon>Schistosomatoidea</taxon>
        <taxon>Schistosomatidae</taxon>
        <taxon>Trichobilharzia</taxon>
    </lineage>
</organism>
<dbReference type="AlphaFoldDB" id="A0AA85K9X7"/>
<reference evidence="1" key="1">
    <citation type="submission" date="2022-06" db="EMBL/GenBank/DDBJ databases">
        <authorList>
            <person name="Berger JAMES D."/>
            <person name="Berger JAMES D."/>
        </authorList>
    </citation>
    <scope>NUCLEOTIDE SEQUENCE [LARGE SCALE GENOMIC DNA]</scope>
</reference>
<name>A0AA85K9X7_TRIRE</name>
<evidence type="ECO:0000313" key="1">
    <source>
        <dbReference type="Proteomes" id="UP000050795"/>
    </source>
</evidence>
<proteinExistence type="predicted"/>
<accession>A0AA85K9X7</accession>
<evidence type="ECO:0000313" key="2">
    <source>
        <dbReference type="WBParaSite" id="TREG1_8280.3"/>
    </source>
</evidence>